<evidence type="ECO:0000256" key="7">
    <source>
        <dbReference type="ARBA" id="ARBA00022683"/>
    </source>
</evidence>
<feature type="domain" description="PTS EIIB type-2" evidence="15">
    <location>
        <begin position="184"/>
        <end position="279"/>
    </location>
</feature>
<name>A0A8I0FTA5_9ACTN</name>
<feature type="transmembrane region" description="Helical" evidence="13">
    <location>
        <begin position="624"/>
        <end position="648"/>
    </location>
</feature>
<dbReference type="PROSITE" id="PS51104">
    <property type="entry name" value="PTS_EIIC_TYPE_2"/>
    <property type="match status" value="1"/>
</dbReference>
<dbReference type="PANTHER" id="PTHR30505:SF0">
    <property type="entry name" value="FRUCTOSE-LIKE PTS SYSTEM EIIBC COMPONENT-RELATED"/>
    <property type="match status" value="1"/>
</dbReference>
<dbReference type="GO" id="GO:0022877">
    <property type="term" value="F:protein-N(PI)-phosphohistidine-fructose phosphotransferase system transporter activity"/>
    <property type="evidence" value="ECO:0007669"/>
    <property type="project" value="InterPro"/>
</dbReference>
<evidence type="ECO:0000259" key="15">
    <source>
        <dbReference type="PROSITE" id="PS51099"/>
    </source>
</evidence>
<keyword evidence="4" id="KW-0597">Phosphoprotein</keyword>
<feature type="domain" description="PTS EIIC type-2" evidence="16">
    <location>
        <begin position="311"/>
        <end position="689"/>
    </location>
</feature>
<dbReference type="InterPro" id="IPR006327">
    <property type="entry name" value="PTS_IIC_fruc"/>
</dbReference>
<dbReference type="InterPro" id="IPR003501">
    <property type="entry name" value="PTS_EIIB_2/3"/>
</dbReference>
<dbReference type="InterPro" id="IPR016152">
    <property type="entry name" value="PTrfase/Anion_transptr"/>
</dbReference>
<evidence type="ECO:0000256" key="6">
    <source>
        <dbReference type="ARBA" id="ARBA00022679"/>
    </source>
</evidence>
<dbReference type="Pfam" id="PF02378">
    <property type="entry name" value="PTS_EIIC"/>
    <property type="match status" value="1"/>
</dbReference>
<keyword evidence="8 13" id="KW-0812">Transmembrane</keyword>
<keyword evidence="9" id="KW-0418">Kinase</keyword>
<evidence type="ECO:0000256" key="13">
    <source>
        <dbReference type="SAM" id="Phobius"/>
    </source>
</evidence>
<dbReference type="Pfam" id="PF02302">
    <property type="entry name" value="PTS_IIB"/>
    <property type="match status" value="1"/>
</dbReference>
<proteinExistence type="predicted"/>
<dbReference type="InterPro" id="IPR013011">
    <property type="entry name" value="PTS_EIIB_2"/>
</dbReference>
<dbReference type="GO" id="GO:0005351">
    <property type="term" value="F:carbohydrate:proton symporter activity"/>
    <property type="evidence" value="ECO:0007669"/>
    <property type="project" value="InterPro"/>
</dbReference>
<keyword evidence="5 17" id="KW-0762">Sugar transport</keyword>
<evidence type="ECO:0000256" key="8">
    <source>
        <dbReference type="ARBA" id="ARBA00022692"/>
    </source>
</evidence>
<dbReference type="InterPro" id="IPR002178">
    <property type="entry name" value="PTS_EIIA_type-2_dom"/>
</dbReference>
<keyword evidence="10 13" id="KW-1133">Transmembrane helix</keyword>
<dbReference type="Proteomes" id="UP000659061">
    <property type="component" value="Unassembled WGS sequence"/>
</dbReference>
<gene>
    <name evidence="17" type="ORF">IDH50_06555</name>
</gene>
<feature type="transmembrane region" description="Helical" evidence="13">
    <location>
        <begin position="432"/>
        <end position="453"/>
    </location>
</feature>
<dbReference type="GO" id="GO:0009401">
    <property type="term" value="P:phosphoenolpyruvate-dependent sugar phosphotransferase system"/>
    <property type="evidence" value="ECO:0007669"/>
    <property type="project" value="UniProtKB-KW"/>
</dbReference>
<dbReference type="SUPFAM" id="SSF52794">
    <property type="entry name" value="PTS system IIB component-like"/>
    <property type="match status" value="1"/>
</dbReference>
<feature type="transmembrane region" description="Helical" evidence="13">
    <location>
        <begin position="460"/>
        <end position="486"/>
    </location>
</feature>
<evidence type="ECO:0000256" key="3">
    <source>
        <dbReference type="ARBA" id="ARBA00022475"/>
    </source>
</evidence>
<feature type="transmembrane region" description="Helical" evidence="13">
    <location>
        <begin position="531"/>
        <end position="549"/>
    </location>
</feature>
<feature type="transmembrane region" description="Helical" evidence="13">
    <location>
        <begin position="409"/>
        <end position="426"/>
    </location>
</feature>
<evidence type="ECO:0000259" key="14">
    <source>
        <dbReference type="PROSITE" id="PS51094"/>
    </source>
</evidence>
<reference evidence="17" key="1">
    <citation type="submission" date="2020-09" db="EMBL/GenBank/DDBJ databases">
        <title>Novel species in genus Aeromicrobium.</title>
        <authorList>
            <person name="Zhang G."/>
        </authorList>
    </citation>
    <scope>NUCLEOTIDE SEQUENCE</scope>
    <source>
        <strain evidence="17">SSW1-57</strain>
    </source>
</reference>
<dbReference type="Pfam" id="PF00359">
    <property type="entry name" value="PTS_EIIA_2"/>
    <property type="match status" value="1"/>
</dbReference>
<dbReference type="InterPro" id="IPR050864">
    <property type="entry name" value="Bacterial_PTS_Sugar_Transport"/>
</dbReference>
<dbReference type="PANTHER" id="PTHR30505">
    <property type="entry name" value="FRUCTOSE-LIKE PERMEASE"/>
    <property type="match status" value="1"/>
</dbReference>
<dbReference type="InterPro" id="IPR036095">
    <property type="entry name" value="PTS_EIIB-like_sf"/>
</dbReference>
<evidence type="ECO:0000256" key="12">
    <source>
        <dbReference type="SAM" id="MobiDB-lite"/>
    </source>
</evidence>
<dbReference type="CDD" id="cd05569">
    <property type="entry name" value="PTS_IIB_fructose"/>
    <property type="match status" value="1"/>
</dbReference>
<feature type="domain" description="PTS EIIA type-2" evidence="14">
    <location>
        <begin position="7"/>
        <end position="151"/>
    </location>
</feature>
<evidence type="ECO:0000256" key="9">
    <source>
        <dbReference type="ARBA" id="ARBA00022777"/>
    </source>
</evidence>
<dbReference type="EMBL" id="JACWMT010000001">
    <property type="protein sequence ID" value="MBD1269882.1"/>
    <property type="molecule type" value="Genomic_DNA"/>
</dbReference>
<feature type="transmembrane region" description="Helical" evidence="13">
    <location>
        <begin position="506"/>
        <end position="524"/>
    </location>
</feature>
<dbReference type="InterPro" id="IPR003352">
    <property type="entry name" value="PTS_EIIC"/>
</dbReference>
<organism evidence="17 18">
    <name type="scientific">Aeromicrobium tamlense</name>
    <dbReference type="NCBI Taxonomy" id="375541"/>
    <lineage>
        <taxon>Bacteria</taxon>
        <taxon>Bacillati</taxon>
        <taxon>Actinomycetota</taxon>
        <taxon>Actinomycetes</taxon>
        <taxon>Propionibacteriales</taxon>
        <taxon>Nocardioidaceae</taxon>
        <taxon>Aeromicrobium</taxon>
    </lineage>
</organism>
<keyword evidence="7" id="KW-0598">Phosphotransferase system</keyword>
<keyword evidence="11 13" id="KW-0472">Membrane</keyword>
<evidence type="ECO:0000256" key="2">
    <source>
        <dbReference type="ARBA" id="ARBA00022448"/>
    </source>
</evidence>
<dbReference type="InterPro" id="IPR003353">
    <property type="entry name" value="PTS_IIB_fruc"/>
</dbReference>
<evidence type="ECO:0000256" key="5">
    <source>
        <dbReference type="ARBA" id="ARBA00022597"/>
    </source>
</evidence>
<feature type="region of interest" description="Disordered" evidence="12">
    <location>
        <begin position="155"/>
        <end position="178"/>
    </location>
</feature>
<evidence type="ECO:0000259" key="16">
    <source>
        <dbReference type="PROSITE" id="PS51104"/>
    </source>
</evidence>
<dbReference type="PROSITE" id="PS51099">
    <property type="entry name" value="PTS_EIIB_TYPE_2"/>
    <property type="match status" value="1"/>
</dbReference>
<dbReference type="NCBIfam" id="TIGR00829">
    <property type="entry name" value="FRU"/>
    <property type="match status" value="1"/>
</dbReference>
<evidence type="ECO:0000256" key="4">
    <source>
        <dbReference type="ARBA" id="ARBA00022553"/>
    </source>
</evidence>
<dbReference type="Gene3D" id="3.40.930.10">
    <property type="entry name" value="Mannitol-specific EII, Chain A"/>
    <property type="match status" value="1"/>
</dbReference>
<comment type="caution">
    <text evidence="17">The sequence shown here is derived from an EMBL/GenBank/DDBJ whole genome shotgun (WGS) entry which is preliminary data.</text>
</comment>
<evidence type="ECO:0000256" key="1">
    <source>
        <dbReference type="ARBA" id="ARBA00004429"/>
    </source>
</evidence>
<sequence>MEDNMEQLITPELVSLDVDLGTEAGGVIEALAAQVVAAGRAGSAVDLAAAAKEREALAGTGVPGGIAIPHCRTATVTAPTLAFARLSNRADFGAPDGPADIVFMIAAPEGAGNAHLKLLSSLARALVRSDFTQALRDAQSADDVIALVEEATSGVDVKQPAPPAPAAAEAPAGSTAETAARQRVVAVTACTTGIAHTYMAADALAQAATDAGVDFAVEPQGSSGSTPLTPEQIASADAVIFATDVGVKDQARFAGKPVVRSGVKRAINEPRAMIDAALAAAADPSAQRVEGDADATTADAAGDDEHIGKKLQRWLLTGVSYMIPFVAAGGLMIALGFLLAGYDVTDTAGDILANNSLTNLPEAGDHALFGSAFLYYIGALVFLLGSWAFSFLVPALAGYIAYAIADRPGIAPGFVMGYAAGQIGVTETNPNGAGFIGGIVGGLLAGLVAAWFAHRGVPRWLAGLMPVVVIPLVSTLVVGMAMILVLAKPLAWLNEALVDGLNSMTGSSAIVLGAVLGLMMCFDLGGPVNKAAYVFAVTGLSTAGALDAGSSQSKIMAAVMLAGMVPPLAMALSTALRPKLYAPAERENGKAAWLLGASFISEGAIPFAAADPFRVLPAMMAGGVVTGALSMAMGVTCVAPHGGIFVFFAVDNVLWFFVSLIIGTLVAGFLVTVLKQVGHDKKQAALAADDPVTV</sequence>
<dbReference type="GO" id="GO:0005886">
    <property type="term" value="C:plasma membrane"/>
    <property type="evidence" value="ECO:0007669"/>
    <property type="project" value="UniProtKB-SubCell"/>
</dbReference>
<dbReference type="GO" id="GO:0090563">
    <property type="term" value="F:protein-phosphocysteine-sugar phosphotransferase activity"/>
    <property type="evidence" value="ECO:0007669"/>
    <property type="project" value="TreeGrafter"/>
</dbReference>
<feature type="transmembrane region" description="Helical" evidence="13">
    <location>
        <begin position="555"/>
        <end position="576"/>
    </location>
</feature>
<dbReference type="PROSITE" id="PS51094">
    <property type="entry name" value="PTS_EIIA_TYPE_2"/>
    <property type="match status" value="1"/>
</dbReference>
<dbReference type="NCBIfam" id="TIGR01427">
    <property type="entry name" value="PTS_IIC_fructo"/>
    <property type="match status" value="1"/>
</dbReference>
<feature type="compositionally biased region" description="Low complexity" evidence="12">
    <location>
        <begin position="166"/>
        <end position="178"/>
    </location>
</feature>
<dbReference type="GO" id="GO:0016301">
    <property type="term" value="F:kinase activity"/>
    <property type="evidence" value="ECO:0007669"/>
    <property type="project" value="UniProtKB-KW"/>
</dbReference>
<evidence type="ECO:0000313" key="18">
    <source>
        <dbReference type="Proteomes" id="UP000659061"/>
    </source>
</evidence>
<feature type="transmembrane region" description="Helical" evidence="13">
    <location>
        <begin position="654"/>
        <end position="674"/>
    </location>
</feature>
<evidence type="ECO:0000256" key="11">
    <source>
        <dbReference type="ARBA" id="ARBA00023136"/>
    </source>
</evidence>
<keyword evidence="6" id="KW-0808">Transferase</keyword>
<keyword evidence="2" id="KW-0813">Transport</keyword>
<dbReference type="InterPro" id="IPR013014">
    <property type="entry name" value="PTS_EIIC_2"/>
</dbReference>
<dbReference type="AlphaFoldDB" id="A0A8I0FTA5"/>
<keyword evidence="3" id="KW-1003">Cell membrane</keyword>
<dbReference type="Gene3D" id="3.40.50.2300">
    <property type="match status" value="1"/>
</dbReference>
<feature type="transmembrane region" description="Helical" evidence="13">
    <location>
        <begin position="319"/>
        <end position="342"/>
    </location>
</feature>
<comment type="subcellular location">
    <subcellularLocation>
        <location evidence="1">Cell inner membrane</location>
        <topology evidence="1">Multi-pass membrane protein</topology>
    </subcellularLocation>
</comment>
<evidence type="ECO:0000313" key="17">
    <source>
        <dbReference type="EMBL" id="MBD1269882.1"/>
    </source>
</evidence>
<feature type="transmembrane region" description="Helical" evidence="13">
    <location>
        <begin position="373"/>
        <end position="402"/>
    </location>
</feature>
<dbReference type="CDD" id="cd00211">
    <property type="entry name" value="PTS_IIA_fru"/>
    <property type="match status" value="1"/>
</dbReference>
<dbReference type="SUPFAM" id="SSF55804">
    <property type="entry name" value="Phoshotransferase/anion transport protein"/>
    <property type="match status" value="1"/>
</dbReference>
<accession>A0A8I0FTA5</accession>
<protein>
    <submittedName>
        <fullName evidence="17">PTS sugar transporter subunit IIA</fullName>
    </submittedName>
</protein>
<evidence type="ECO:0000256" key="10">
    <source>
        <dbReference type="ARBA" id="ARBA00022989"/>
    </source>
</evidence>